<organism evidence="3 4">
    <name type="scientific">Azoarcus indigens</name>
    <dbReference type="NCBI Taxonomy" id="29545"/>
    <lineage>
        <taxon>Bacteria</taxon>
        <taxon>Pseudomonadati</taxon>
        <taxon>Pseudomonadota</taxon>
        <taxon>Betaproteobacteria</taxon>
        <taxon>Rhodocyclales</taxon>
        <taxon>Zoogloeaceae</taxon>
        <taxon>Azoarcus</taxon>
    </lineage>
</organism>
<comment type="caution">
    <text evidence="3">The sequence shown here is derived from an EMBL/GenBank/DDBJ whole genome shotgun (WGS) entry which is preliminary data.</text>
</comment>
<sequence length="166" mass="17739">MNDAPSFGISTSPFEQGLQRLRERDGFTQLEAGDLAAFAAATGDAVILLTDDPVRCPEAWDMVVVLPEALKSADAPFRRAYAAPAASREIAAQFGISRYPALLFLRGGQQGEGAEEAKPGDYVGAVEGMRDWRPLVDAINRMLATPAARRPGIGIPVRTSIPTSCH</sequence>
<protein>
    <recommendedName>
        <fullName evidence="2">Hydrogenase expression/formation protein</fullName>
    </recommendedName>
</protein>
<accession>A0A4R6DW78</accession>
<dbReference type="Gene3D" id="3.40.30.10">
    <property type="entry name" value="Glutaredoxin"/>
    <property type="match status" value="1"/>
</dbReference>
<proteinExistence type="inferred from homology"/>
<dbReference type="AlphaFoldDB" id="A0A4R6DW78"/>
<reference evidence="3 4" key="1">
    <citation type="submission" date="2019-03" db="EMBL/GenBank/DDBJ databases">
        <title>Genomic Encyclopedia of Type Strains, Phase IV (KMG-IV): sequencing the most valuable type-strain genomes for metagenomic binning, comparative biology and taxonomic classification.</title>
        <authorList>
            <person name="Goeker M."/>
        </authorList>
    </citation>
    <scope>NUCLEOTIDE SEQUENCE [LARGE SCALE GENOMIC DNA]</scope>
    <source>
        <strain evidence="3 4">DSM 12121</strain>
    </source>
</reference>
<evidence type="ECO:0000313" key="4">
    <source>
        <dbReference type="Proteomes" id="UP000295129"/>
    </source>
</evidence>
<dbReference type="RefSeq" id="WP_133592257.1">
    <property type="nucleotide sequence ID" value="NZ_SNVV01000011.1"/>
</dbReference>
<name>A0A4R6DW78_9RHOO</name>
<dbReference type="InterPro" id="IPR010893">
    <property type="entry name" value="NiFe-hyd_mat_HyaE"/>
</dbReference>
<dbReference type="EMBL" id="SNVV01000011">
    <property type="protein sequence ID" value="TDN49536.1"/>
    <property type="molecule type" value="Genomic_DNA"/>
</dbReference>
<dbReference type="InterPro" id="IPR036249">
    <property type="entry name" value="Thioredoxin-like_sf"/>
</dbReference>
<dbReference type="PIRSF" id="PIRSF038934">
    <property type="entry name" value="HyaE_HupG"/>
    <property type="match status" value="1"/>
</dbReference>
<evidence type="ECO:0000256" key="1">
    <source>
        <dbReference type="ARBA" id="ARBA00009004"/>
    </source>
</evidence>
<gene>
    <name evidence="3" type="ORF">C7389_11114</name>
</gene>
<dbReference type="Pfam" id="PF07449">
    <property type="entry name" value="HyaE"/>
    <property type="match status" value="1"/>
</dbReference>
<evidence type="ECO:0000256" key="2">
    <source>
        <dbReference type="PIRNR" id="PIRNR038934"/>
    </source>
</evidence>
<dbReference type="OrthoDB" id="6560050at2"/>
<comment type="similarity">
    <text evidence="1 2">Belongs to the HupG/HyaE family.</text>
</comment>
<dbReference type="Proteomes" id="UP000295129">
    <property type="component" value="Unassembled WGS sequence"/>
</dbReference>
<keyword evidence="4" id="KW-1185">Reference proteome</keyword>
<dbReference type="SUPFAM" id="SSF52833">
    <property type="entry name" value="Thioredoxin-like"/>
    <property type="match status" value="1"/>
</dbReference>
<evidence type="ECO:0000313" key="3">
    <source>
        <dbReference type="EMBL" id="TDN49536.1"/>
    </source>
</evidence>